<evidence type="ECO:0000256" key="1">
    <source>
        <dbReference type="ARBA" id="ARBA00004496"/>
    </source>
</evidence>
<dbReference type="SUPFAM" id="SSF53613">
    <property type="entry name" value="Ribokinase-like"/>
    <property type="match status" value="1"/>
</dbReference>
<dbReference type="Gene3D" id="3.40.1190.20">
    <property type="match status" value="1"/>
</dbReference>
<dbReference type="RefSeq" id="XP_002171544.1">
    <property type="nucleotide sequence ID" value="XM_002171508.1"/>
</dbReference>
<keyword evidence="6" id="KW-0547">Nucleotide-binding</keyword>
<evidence type="ECO:0000256" key="8">
    <source>
        <dbReference type="ARBA" id="ARBA00022840"/>
    </source>
</evidence>
<dbReference type="HOGENOM" id="CLU_046496_1_0_1"/>
<reference evidence="10 11" key="1">
    <citation type="journal article" date="2011" name="Science">
        <title>Comparative functional genomics of the fission yeasts.</title>
        <authorList>
            <person name="Rhind N."/>
            <person name="Chen Z."/>
            <person name="Yassour M."/>
            <person name="Thompson D.A."/>
            <person name="Haas B.J."/>
            <person name="Habib N."/>
            <person name="Wapinski I."/>
            <person name="Roy S."/>
            <person name="Lin M.F."/>
            <person name="Heiman D.I."/>
            <person name="Young S.K."/>
            <person name="Furuya K."/>
            <person name="Guo Y."/>
            <person name="Pidoux A."/>
            <person name="Chen H.M."/>
            <person name="Robbertse B."/>
            <person name="Goldberg J.M."/>
            <person name="Aoki K."/>
            <person name="Bayne E.H."/>
            <person name="Berlin A.M."/>
            <person name="Desjardins C.A."/>
            <person name="Dobbs E."/>
            <person name="Dukaj L."/>
            <person name="Fan L."/>
            <person name="FitzGerald M.G."/>
            <person name="French C."/>
            <person name="Gujja S."/>
            <person name="Hansen K."/>
            <person name="Keifenheim D."/>
            <person name="Levin J.Z."/>
            <person name="Mosher R.A."/>
            <person name="Mueller C.A."/>
            <person name="Pfiffner J."/>
            <person name="Priest M."/>
            <person name="Russ C."/>
            <person name="Smialowska A."/>
            <person name="Swoboda P."/>
            <person name="Sykes S.M."/>
            <person name="Vaughn M."/>
            <person name="Vengrova S."/>
            <person name="Yoder R."/>
            <person name="Zeng Q."/>
            <person name="Allshire R."/>
            <person name="Baulcombe D."/>
            <person name="Birren B.W."/>
            <person name="Brown W."/>
            <person name="Ekwall K."/>
            <person name="Kellis M."/>
            <person name="Leatherwood J."/>
            <person name="Levin H."/>
            <person name="Margalit H."/>
            <person name="Martienssen R."/>
            <person name="Nieduszynski C.A."/>
            <person name="Spatafora J.W."/>
            <person name="Friedman N."/>
            <person name="Dalgaard J.Z."/>
            <person name="Baumann P."/>
            <person name="Niki H."/>
            <person name="Regev A."/>
            <person name="Nusbaum C."/>
        </authorList>
    </citation>
    <scope>NUCLEOTIDE SEQUENCE [LARGE SCALE GENOMIC DNA]</scope>
    <source>
        <strain evidence="11">yFS275 / FY16936</strain>
    </source>
</reference>
<evidence type="ECO:0000256" key="5">
    <source>
        <dbReference type="ARBA" id="ARBA00022679"/>
    </source>
</evidence>
<dbReference type="eggNOG" id="KOG2599">
    <property type="taxonomic scope" value="Eukaryota"/>
</dbReference>
<organism evidence="10 11">
    <name type="scientific">Schizosaccharomyces japonicus (strain yFS275 / FY16936)</name>
    <name type="common">Fission yeast</name>
    <dbReference type="NCBI Taxonomy" id="402676"/>
    <lineage>
        <taxon>Eukaryota</taxon>
        <taxon>Fungi</taxon>
        <taxon>Dikarya</taxon>
        <taxon>Ascomycota</taxon>
        <taxon>Taphrinomycotina</taxon>
        <taxon>Schizosaccharomycetes</taxon>
        <taxon>Schizosaccharomycetales</taxon>
        <taxon>Schizosaccharomycetaceae</taxon>
        <taxon>Schizosaccharomyces</taxon>
    </lineage>
</organism>
<dbReference type="InterPro" id="IPR029056">
    <property type="entry name" value="Ribokinase-like"/>
</dbReference>
<evidence type="ECO:0000313" key="11">
    <source>
        <dbReference type="Proteomes" id="UP000001744"/>
    </source>
</evidence>
<feature type="domain" description="Pyridoxamine kinase/Phosphomethylpyrimidine kinase" evidence="9">
    <location>
        <begin position="70"/>
        <end position="229"/>
    </location>
</feature>
<keyword evidence="5" id="KW-0808">Transferase</keyword>
<dbReference type="PANTHER" id="PTHR10534">
    <property type="entry name" value="PYRIDOXAL KINASE"/>
    <property type="match status" value="1"/>
</dbReference>
<gene>
    <name evidence="10" type="ORF">SJAG_00252</name>
</gene>
<dbReference type="AlphaFoldDB" id="B6JV50"/>
<dbReference type="PANTHER" id="PTHR10534:SF2">
    <property type="entry name" value="PYRIDOXAL KINASE"/>
    <property type="match status" value="1"/>
</dbReference>
<sequence length="338" mass="37787">MFFQSAVCHGYAGNRAATFPLQLLGWDVDVLPTVHFSNHLAYGSTHGKVYSSEDVSSLLKGLENDSMGAYDAILTGYIPNENILDIVSEFAIAYKQRHPNTIWLMDPVMGDEGRMYVEDNVRNKYQQLLAMADIITPNAYEAQLLAGFPVEDMKSAKAAINAIHTRYHIPIVVITSFADSDDEEKLRCMASMKIGNSCQPFYFIFDYISGFFTGTGDLFASMLLAKTAHAVGDLFHKITELRSNDIQLSSDDKQRLRQGFESAVGQVLTSMHKVITNTKEYLDAQVSKDPSLLNNQFLLNNARELRIIQSQQEIQSYECSLPLYYADPEGVEEGLKGC</sequence>
<dbReference type="Proteomes" id="UP000001744">
    <property type="component" value="Unassembled WGS sequence"/>
</dbReference>
<dbReference type="VEuPathDB" id="FungiDB:SJAG_00252"/>
<comment type="similarity">
    <text evidence="2">Belongs to the pyridoxine kinase family.</text>
</comment>
<keyword evidence="8" id="KW-0067">ATP-binding</keyword>
<keyword evidence="11" id="KW-1185">Reference proteome</keyword>
<dbReference type="GO" id="GO:0009443">
    <property type="term" value="P:pyridoxal 5'-phosphate salvage"/>
    <property type="evidence" value="ECO:0000318"/>
    <property type="project" value="GO_Central"/>
</dbReference>
<protein>
    <recommendedName>
        <fullName evidence="3">pyridoxal kinase</fullName>
        <ecNumber evidence="3">2.7.1.35</ecNumber>
    </recommendedName>
</protein>
<accession>B6JV50</accession>
<evidence type="ECO:0000256" key="7">
    <source>
        <dbReference type="ARBA" id="ARBA00022777"/>
    </source>
</evidence>
<keyword evidence="4" id="KW-0963">Cytoplasm</keyword>
<dbReference type="InterPro" id="IPR013749">
    <property type="entry name" value="PM/HMP-P_kinase-1"/>
</dbReference>
<dbReference type="JaponicusDB" id="SJAG_00252"/>
<dbReference type="GeneID" id="7047839"/>
<dbReference type="EC" id="2.7.1.35" evidence="3"/>
<evidence type="ECO:0000259" key="9">
    <source>
        <dbReference type="Pfam" id="PF08543"/>
    </source>
</evidence>
<dbReference type="OrthoDB" id="2104723at2759"/>
<dbReference type="GO" id="GO:0005524">
    <property type="term" value="F:ATP binding"/>
    <property type="evidence" value="ECO:0007669"/>
    <property type="project" value="UniProtKB-KW"/>
</dbReference>
<dbReference type="OMA" id="AWTHQHP"/>
<dbReference type="CDD" id="cd01173">
    <property type="entry name" value="pyridoxal_pyridoxamine_kinase"/>
    <property type="match status" value="1"/>
</dbReference>
<dbReference type="EMBL" id="KE651166">
    <property type="protein sequence ID" value="EEB05251.1"/>
    <property type="molecule type" value="Genomic_DNA"/>
</dbReference>
<comment type="subcellular location">
    <subcellularLocation>
        <location evidence="1">Cytoplasm</location>
    </subcellularLocation>
</comment>
<dbReference type="STRING" id="402676.B6JV50"/>
<evidence type="ECO:0000256" key="6">
    <source>
        <dbReference type="ARBA" id="ARBA00022741"/>
    </source>
</evidence>
<proteinExistence type="inferred from homology"/>
<evidence type="ECO:0000256" key="3">
    <source>
        <dbReference type="ARBA" id="ARBA00012104"/>
    </source>
</evidence>
<name>B6JV50_SCHJY</name>
<dbReference type="GO" id="GO:0008478">
    <property type="term" value="F:pyridoxal kinase activity"/>
    <property type="evidence" value="ECO:0000318"/>
    <property type="project" value="GO_Central"/>
</dbReference>
<keyword evidence="7 10" id="KW-0418">Kinase</keyword>
<evidence type="ECO:0000313" key="10">
    <source>
        <dbReference type="EMBL" id="EEB05251.1"/>
    </source>
</evidence>
<dbReference type="GO" id="GO:0005829">
    <property type="term" value="C:cytosol"/>
    <property type="evidence" value="ECO:0000318"/>
    <property type="project" value="GO_Central"/>
</dbReference>
<dbReference type="InterPro" id="IPR004625">
    <property type="entry name" value="PyrdxlKinase"/>
</dbReference>
<dbReference type="Pfam" id="PF08543">
    <property type="entry name" value="Phos_pyr_kin"/>
    <property type="match status" value="1"/>
</dbReference>
<dbReference type="NCBIfam" id="TIGR00687">
    <property type="entry name" value="pyridox_kin"/>
    <property type="match status" value="1"/>
</dbReference>
<evidence type="ECO:0000256" key="2">
    <source>
        <dbReference type="ARBA" id="ARBA00008805"/>
    </source>
</evidence>
<evidence type="ECO:0000256" key="4">
    <source>
        <dbReference type="ARBA" id="ARBA00022490"/>
    </source>
</evidence>